<dbReference type="RefSeq" id="WP_058373247.1">
    <property type="nucleotide sequence ID" value="NZ_CP011034.1"/>
</dbReference>
<evidence type="ECO:0000313" key="4">
    <source>
        <dbReference type="Proteomes" id="UP000065261"/>
    </source>
</evidence>
<gene>
    <name evidence="3" type="ORF">PTRA_a1660</name>
</gene>
<name>A0A0U2WWZ9_9GAMM</name>
<evidence type="ECO:0000259" key="2">
    <source>
        <dbReference type="Pfam" id="PF11845"/>
    </source>
</evidence>
<sequence>MRSILLFTCLFVSSSVSANSDDAYFARSTVKAFSTDLKNVLVSTMKAKGPVAAIEVCNISAPSIALQHSAKEWEISRTSLKVRNPNNQANDWLNSILLDFEQRKENGEPVANIEHQEQKADAWYLVKAIPTGQACLACHGSELKPEVKNKLTELYPSDKATGFNLGDIRGAFVVKKHP</sequence>
<dbReference type="Proteomes" id="UP000065261">
    <property type="component" value="Chromosome I"/>
</dbReference>
<dbReference type="InterPro" id="IPR021796">
    <property type="entry name" value="Tll0287-like_dom"/>
</dbReference>
<protein>
    <recommendedName>
        <fullName evidence="2">Tll0287-like domain-containing protein</fullName>
    </recommendedName>
</protein>
<evidence type="ECO:0000313" key="3">
    <source>
        <dbReference type="EMBL" id="ALS32840.1"/>
    </source>
</evidence>
<dbReference type="PATRIC" id="fig|1315283.4.peg.1432"/>
<dbReference type="Pfam" id="PF11845">
    <property type="entry name" value="Tll0287-like"/>
    <property type="match status" value="1"/>
</dbReference>
<accession>A0A0U2WWZ9</accession>
<dbReference type="EMBL" id="CP011034">
    <property type="protein sequence ID" value="ALS32840.1"/>
    <property type="molecule type" value="Genomic_DNA"/>
</dbReference>
<dbReference type="OrthoDB" id="9797588at2"/>
<reference evidence="3 4" key="1">
    <citation type="submission" date="2015-03" db="EMBL/GenBank/DDBJ databases">
        <authorList>
            <person name="Murphy D."/>
        </authorList>
    </citation>
    <scope>NUCLEOTIDE SEQUENCE [LARGE SCALE GENOMIC DNA]</scope>
    <source>
        <strain evidence="3 4">KMM 520</strain>
    </source>
</reference>
<feature type="chain" id="PRO_5006833931" description="Tll0287-like domain-containing protein" evidence="1">
    <location>
        <begin position="19"/>
        <end position="178"/>
    </location>
</feature>
<dbReference type="AlphaFoldDB" id="A0A0U2WWZ9"/>
<feature type="signal peptide" evidence="1">
    <location>
        <begin position="1"/>
        <end position="18"/>
    </location>
</feature>
<feature type="domain" description="Tll0287-like" evidence="2">
    <location>
        <begin position="45"/>
        <end position="175"/>
    </location>
</feature>
<proteinExistence type="predicted"/>
<keyword evidence="1" id="KW-0732">Signal</keyword>
<evidence type="ECO:0000256" key="1">
    <source>
        <dbReference type="SAM" id="SignalP"/>
    </source>
</evidence>
<dbReference type="KEGG" id="ptn:PTRA_a1660"/>
<organism evidence="3">
    <name type="scientific">Pseudoalteromonas translucida KMM 520</name>
    <dbReference type="NCBI Taxonomy" id="1315283"/>
    <lineage>
        <taxon>Bacteria</taxon>
        <taxon>Pseudomonadati</taxon>
        <taxon>Pseudomonadota</taxon>
        <taxon>Gammaproteobacteria</taxon>
        <taxon>Alteromonadales</taxon>
        <taxon>Pseudoalteromonadaceae</taxon>
        <taxon>Pseudoalteromonas</taxon>
    </lineage>
</organism>